<organism evidence="1 2">
    <name type="scientific">Cyanidium caldarium</name>
    <name type="common">Red alga</name>
    <dbReference type="NCBI Taxonomy" id="2771"/>
    <lineage>
        <taxon>Eukaryota</taxon>
        <taxon>Rhodophyta</taxon>
        <taxon>Bangiophyceae</taxon>
        <taxon>Cyanidiales</taxon>
        <taxon>Cyanidiaceae</taxon>
        <taxon>Cyanidium</taxon>
    </lineage>
</organism>
<dbReference type="GO" id="GO:0005762">
    <property type="term" value="C:mitochondrial large ribosomal subunit"/>
    <property type="evidence" value="ECO:0007669"/>
    <property type="project" value="TreeGrafter"/>
</dbReference>
<dbReference type="InterPro" id="IPR052473">
    <property type="entry name" value="mtLSU_mL53"/>
</dbReference>
<sequence length="116" mass="13471">MGVLNRTMRRIKAPRNLFRSLRACRIEWDPFDDRSTAARELLRQLSGKRVRQGNPDLRLETIMQDGQRAEAVARVHLEFVTGEKRVLDASGMTFRDVRDEIAAVAMKDPTRWMKES</sequence>
<dbReference type="Proteomes" id="UP001301350">
    <property type="component" value="Unassembled WGS sequence"/>
</dbReference>
<evidence type="ECO:0000313" key="1">
    <source>
        <dbReference type="EMBL" id="KAK4538764.1"/>
    </source>
</evidence>
<gene>
    <name evidence="1" type="ORF">CDCA_CDCA20G4789</name>
</gene>
<proteinExistence type="predicted"/>
<dbReference type="EMBL" id="JANCYW010000020">
    <property type="protein sequence ID" value="KAK4538764.1"/>
    <property type="molecule type" value="Genomic_DNA"/>
</dbReference>
<name>A0AAV9J2I4_CYACA</name>
<keyword evidence="2" id="KW-1185">Reference proteome</keyword>
<reference evidence="1 2" key="1">
    <citation type="submission" date="2022-07" db="EMBL/GenBank/DDBJ databases">
        <title>Genome-wide signatures of adaptation to extreme environments.</title>
        <authorList>
            <person name="Cho C.H."/>
            <person name="Yoon H.S."/>
        </authorList>
    </citation>
    <scope>NUCLEOTIDE SEQUENCE [LARGE SCALE GENOMIC DNA]</scope>
    <source>
        <strain evidence="1 2">DBV 063 E5</strain>
    </source>
</reference>
<dbReference type="PANTHER" id="PTHR33618">
    <property type="entry name" value="39S RIBOSOMAL PROTEIN L53, MITOCHONDRIAL"/>
    <property type="match status" value="1"/>
</dbReference>
<dbReference type="Gene3D" id="3.40.30.10">
    <property type="entry name" value="Glutaredoxin"/>
    <property type="match status" value="1"/>
</dbReference>
<protein>
    <submittedName>
        <fullName evidence="1">Uncharacterized protein</fullName>
    </submittedName>
</protein>
<accession>A0AAV9J2I4</accession>
<comment type="caution">
    <text evidence="1">The sequence shown here is derived from an EMBL/GenBank/DDBJ whole genome shotgun (WGS) entry which is preliminary data.</text>
</comment>
<evidence type="ECO:0000313" key="2">
    <source>
        <dbReference type="Proteomes" id="UP001301350"/>
    </source>
</evidence>
<dbReference type="AlphaFoldDB" id="A0AAV9J2I4"/>
<dbReference type="PANTHER" id="PTHR33618:SF1">
    <property type="entry name" value="LARGE RIBOSOMAL SUBUNIT PROTEIN ML53"/>
    <property type="match status" value="1"/>
</dbReference>